<organism evidence="2 3">
    <name type="scientific">Pseudokineococcus lusitanus</name>
    <dbReference type="NCBI Taxonomy" id="763993"/>
    <lineage>
        <taxon>Bacteria</taxon>
        <taxon>Bacillati</taxon>
        <taxon>Actinomycetota</taxon>
        <taxon>Actinomycetes</taxon>
        <taxon>Kineosporiales</taxon>
        <taxon>Kineosporiaceae</taxon>
        <taxon>Pseudokineococcus</taxon>
    </lineage>
</organism>
<feature type="transmembrane region" description="Helical" evidence="1">
    <location>
        <begin position="6"/>
        <end position="30"/>
    </location>
</feature>
<gene>
    <name evidence="2" type="ORF">EDC03_1493</name>
</gene>
<feature type="transmembrane region" description="Helical" evidence="1">
    <location>
        <begin position="194"/>
        <end position="219"/>
    </location>
</feature>
<dbReference type="AlphaFoldDB" id="A0A3N1HN04"/>
<keyword evidence="1" id="KW-0472">Membrane</keyword>
<feature type="transmembrane region" description="Helical" evidence="1">
    <location>
        <begin position="37"/>
        <end position="57"/>
    </location>
</feature>
<evidence type="ECO:0008006" key="4">
    <source>
        <dbReference type="Google" id="ProtNLM"/>
    </source>
</evidence>
<proteinExistence type="predicted"/>
<dbReference type="Proteomes" id="UP000276232">
    <property type="component" value="Unassembled WGS sequence"/>
</dbReference>
<accession>A0A3N1HN04</accession>
<dbReference type="EMBL" id="RJKN01000003">
    <property type="protein sequence ID" value="ROP43897.1"/>
    <property type="molecule type" value="Genomic_DNA"/>
</dbReference>
<reference evidence="2 3" key="1">
    <citation type="journal article" date="2015" name="Stand. Genomic Sci.">
        <title>Genomic Encyclopedia of Bacterial and Archaeal Type Strains, Phase III: the genomes of soil and plant-associated and newly described type strains.</title>
        <authorList>
            <person name="Whitman W.B."/>
            <person name="Woyke T."/>
            <person name="Klenk H.P."/>
            <person name="Zhou Y."/>
            <person name="Lilburn T.G."/>
            <person name="Beck B.J."/>
            <person name="De Vos P."/>
            <person name="Vandamme P."/>
            <person name="Eisen J.A."/>
            <person name="Garrity G."/>
            <person name="Hugenholtz P."/>
            <person name="Kyrpides N.C."/>
        </authorList>
    </citation>
    <scope>NUCLEOTIDE SEQUENCE [LARGE SCALE GENOMIC DNA]</scope>
    <source>
        <strain evidence="2 3">CECT 7306</strain>
    </source>
</reference>
<evidence type="ECO:0000313" key="2">
    <source>
        <dbReference type="EMBL" id="ROP43897.1"/>
    </source>
</evidence>
<sequence>MAGLLLAAAGLGLAGLDPAGALLLGAALAAGASRGGAVLFAGVSVLGCVVLGTVLPLVLGVRADELDVLSLLPDGPLAAAVEVVLAVVLAVWAVLRLRDRRPRPGKPRRTRPGTAALLGASTAWALAAVLDPTFLAVVVLAARADAWPGVVAAHLLWSVVAQLPLVVLLVAVLRGAHEPVVRWLERAWARARPAVRHLVTAALLLVAVLLLADAGAYLLTGEFLVG</sequence>
<feature type="transmembrane region" description="Helical" evidence="1">
    <location>
        <begin position="154"/>
        <end position="173"/>
    </location>
</feature>
<evidence type="ECO:0000256" key="1">
    <source>
        <dbReference type="SAM" id="Phobius"/>
    </source>
</evidence>
<name>A0A3N1HN04_9ACTN</name>
<keyword evidence="1" id="KW-0812">Transmembrane</keyword>
<protein>
    <recommendedName>
        <fullName evidence="4">Sap-like sulfolipid-1-addressing protein</fullName>
    </recommendedName>
</protein>
<feature type="transmembrane region" description="Helical" evidence="1">
    <location>
        <begin position="77"/>
        <end position="95"/>
    </location>
</feature>
<comment type="caution">
    <text evidence="2">The sequence shown here is derived from an EMBL/GenBank/DDBJ whole genome shotgun (WGS) entry which is preliminary data.</text>
</comment>
<feature type="transmembrane region" description="Helical" evidence="1">
    <location>
        <begin position="116"/>
        <end position="142"/>
    </location>
</feature>
<keyword evidence="1" id="KW-1133">Transmembrane helix</keyword>
<dbReference type="InParanoid" id="A0A3N1HN04"/>
<evidence type="ECO:0000313" key="3">
    <source>
        <dbReference type="Proteomes" id="UP000276232"/>
    </source>
</evidence>
<dbReference type="RefSeq" id="WP_123379564.1">
    <property type="nucleotide sequence ID" value="NZ_RJKN01000003.1"/>
</dbReference>
<keyword evidence="3" id="KW-1185">Reference proteome</keyword>